<comment type="caution">
    <text evidence="1">The sequence shown here is derived from an EMBL/GenBank/DDBJ whole genome shotgun (WGS) entry which is preliminary data.</text>
</comment>
<dbReference type="InterPro" id="IPR052945">
    <property type="entry name" value="Mitotic_Regulator"/>
</dbReference>
<dbReference type="SMART" id="SM00671">
    <property type="entry name" value="SEL1"/>
    <property type="match status" value="4"/>
</dbReference>
<dbReference type="InterPro" id="IPR006597">
    <property type="entry name" value="Sel1-like"/>
</dbReference>
<dbReference type="SUPFAM" id="SSF81901">
    <property type="entry name" value="HCP-like"/>
    <property type="match status" value="1"/>
</dbReference>
<dbReference type="Gene3D" id="1.10.510.10">
    <property type="entry name" value="Transferase(Phosphotransferase) domain 1"/>
    <property type="match status" value="1"/>
</dbReference>
<dbReference type="PANTHER" id="PTHR43628">
    <property type="entry name" value="ACTIVATOR OF C KINASE PROTEIN 1-RELATED"/>
    <property type="match status" value="1"/>
</dbReference>
<dbReference type="EMBL" id="QKYT01001584">
    <property type="protein sequence ID" value="RIA79075.1"/>
    <property type="molecule type" value="Genomic_DNA"/>
</dbReference>
<dbReference type="SUPFAM" id="SSF56112">
    <property type="entry name" value="Protein kinase-like (PK-like)"/>
    <property type="match status" value="1"/>
</dbReference>
<dbReference type="OrthoDB" id="2384430at2759"/>
<dbReference type="Gene3D" id="1.25.40.10">
    <property type="entry name" value="Tetratricopeptide repeat domain"/>
    <property type="match status" value="1"/>
</dbReference>
<organism evidence="1 2">
    <name type="scientific">Glomus cerebriforme</name>
    <dbReference type="NCBI Taxonomy" id="658196"/>
    <lineage>
        <taxon>Eukaryota</taxon>
        <taxon>Fungi</taxon>
        <taxon>Fungi incertae sedis</taxon>
        <taxon>Mucoromycota</taxon>
        <taxon>Glomeromycotina</taxon>
        <taxon>Glomeromycetes</taxon>
        <taxon>Glomerales</taxon>
        <taxon>Glomeraceae</taxon>
        <taxon>Glomus</taxon>
    </lineage>
</organism>
<evidence type="ECO:0000313" key="1">
    <source>
        <dbReference type="EMBL" id="RIA79075.1"/>
    </source>
</evidence>
<evidence type="ECO:0000313" key="2">
    <source>
        <dbReference type="Proteomes" id="UP000265703"/>
    </source>
</evidence>
<dbReference type="PANTHER" id="PTHR43628:SF1">
    <property type="entry name" value="CHITIN SYNTHASE REGULATORY FACTOR 2-RELATED"/>
    <property type="match status" value="1"/>
</dbReference>
<dbReference type="InterPro" id="IPR011990">
    <property type="entry name" value="TPR-like_helical_dom_sf"/>
</dbReference>
<feature type="non-terminal residue" evidence="1">
    <location>
        <position position="287"/>
    </location>
</feature>
<name>A0A397S3Z0_9GLOM</name>
<reference evidence="1 2" key="1">
    <citation type="submission" date="2018-06" db="EMBL/GenBank/DDBJ databases">
        <title>Comparative genomics reveals the genomic features of Rhizophagus irregularis, R. cerebriforme, R. diaphanum and Gigaspora rosea, and their symbiotic lifestyle signature.</title>
        <authorList>
            <person name="Morin E."/>
            <person name="San Clemente H."/>
            <person name="Chen E.C.H."/>
            <person name="De La Providencia I."/>
            <person name="Hainaut M."/>
            <person name="Kuo A."/>
            <person name="Kohler A."/>
            <person name="Murat C."/>
            <person name="Tang N."/>
            <person name="Roy S."/>
            <person name="Loubradou J."/>
            <person name="Henrissat B."/>
            <person name="Grigoriev I.V."/>
            <person name="Corradi N."/>
            <person name="Roux C."/>
            <person name="Martin F.M."/>
        </authorList>
    </citation>
    <scope>NUCLEOTIDE SEQUENCE [LARGE SCALE GENOMIC DNA]</scope>
    <source>
        <strain evidence="1 2">DAOM 227022</strain>
    </source>
</reference>
<proteinExistence type="predicted"/>
<dbReference type="AlphaFoldDB" id="A0A397S3Z0"/>
<dbReference type="Proteomes" id="UP000265703">
    <property type="component" value="Unassembled WGS sequence"/>
</dbReference>
<gene>
    <name evidence="1" type="ORF">C1645_841582</name>
</gene>
<dbReference type="InterPro" id="IPR011009">
    <property type="entry name" value="Kinase-like_dom_sf"/>
</dbReference>
<accession>A0A397S3Z0</accession>
<protein>
    <recommendedName>
        <fullName evidence="3">Protein kinase domain-containing protein</fullName>
    </recommendedName>
</protein>
<evidence type="ECO:0008006" key="3">
    <source>
        <dbReference type="Google" id="ProtNLM"/>
    </source>
</evidence>
<keyword evidence="2" id="KW-1185">Reference proteome</keyword>
<sequence length="287" mass="32943">MLEISNGKREIPISDTPIDYINIYTRCWQDNPSDRPDMQQVFSDLRLINIDTKLENGNIIIEDNNKMQIDEISTDSIDLNDNEVITNELLSLHEDSFQKGYDKKVRIQLIKQHIILKNKNENEVFNYTLDNKNILQNISLLAIFYRYGIGTEINEIKAFELYKEAAKKEHIDSLYDLGYCYQHGIGTKKNEIKAFELYKEAAEKGQIDAINNLGDCYYNGIGTEKNEIKAFELYKEAAEKGQIDAINDLGNCYHDGIGTEKNEIKAFESYKEAAEEGQINAINNLGD</sequence>
<dbReference type="Pfam" id="PF08238">
    <property type="entry name" value="Sel1"/>
    <property type="match status" value="4"/>
</dbReference>